<accession>A0A6I4WKJ6</accession>
<name>A0A6I4WKJ6_9ACTN</name>
<dbReference type="Pfam" id="PF10604">
    <property type="entry name" value="Polyketide_cyc2"/>
    <property type="match status" value="1"/>
</dbReference>
<comment type="caution">
    <text evidence="1">The sequence shown here is derived from an EMBL/GenBank/DDBJ whole genome shotgun (WGS) entry which is preliminary data.</text>
</comment>
<dbReference type="PANTHER" id="PTHR39332:SF7">
    <property type="entry name" value="SRPBCC FAMILY PROTEIN"/>
    <property type="match status" value="1"/>
</dbReference>
<dbReference type="Gene3D" id="3.30.530.20">
    <property type="match status" value="1"/>
</dbReference>
<proteinExistence type="predicted"/>
<reference evidence="1 2" key="1">
    <citation type="submission" date="2019-12" db="EMBL/GenBank/DDBJ databases">
        <title>Nocardia macrotermitis sp. nov. and Nocardia aurantia sp. nov., isolated from the gut of the fungus growing-termite Macrotermes natalensis.</title>
        <authorList>
            <person name="Christine B."/>
            <person name="Rene B."/>
        </authorList>
    </citation>
    <scope>NUCLEOTIDE SEQUENCE [LARGE SCALE GENOMIC DNA]</scope>
    <source>
        <strain evidence="1 2">DSM 102126</strain>
    </source>
</reference>
<organism evidence="1 2">
    <name type="scientific">Actinomadura rayongensis</name>
    <dbReference type="NCBI Taxonomy" id="1429076"/>
    <lineage>
        <taxon>Bacteria</taxon>
        <taxon>Bacillati</taxon>
        <taxon>Actinomycetota</taxon>
        <taxon>Actinomycetes</taxon>
        <taxon>Streptosporangiales</taxon>
        <taxon>Thermomonosporaceae</taxon>
        <taxon>Actinomadura</taxon>
    </lineage>
</organism>
<sequence length="143" mass="15301">MPTPYASAVLNATADEVWAYVRDFAGLAAWMPGVDTAVIEDGGPADRIGCVRRLIGPGSVFRERLVALDDAARLYAYETLSCPLPVRDVRGSIRVAPVPGTGRALIEWTGTFTADPADERAMERTFSGGIYGGGLEALARRFP</sequence>
<dbReference type="SUPFAM" id="SSF55961">
    <property type="entry name" value="Bet v1-like"/>
    <property type="match status" value="1"/>
</dbReference>
<gene>
    <name evidence="1" type="ORF">GQ466_24150</name>
</gene>
<dbReference type="CDD" id="cd07821">
    <property type="entry name" value="PYR_PYL_RCAR_like"/>
    <property type="match status" value="1"/>
</dbReference>
<evidence type="ECO:0000313" key="1">
    <source>
        <dbReference type="EMBL" id="MXQ67112.1"/>
    </source>
</evidence>
<dbReference type="OrthoDB" id="6024794at2"/>
<evidence type="ECO:0000313" key="2">
    <source>
        <dbReference type="Proteomes" id="UP000431901"/>
    </source>
</evidence>
<dbReference type="RefSeq" id="WP_161105312.1">
    <property type="nucleotide sequence ID" value="NZ_JBHLYI010000023.1"/>
</dbReference>
<dbReference type="EMBL" id="WUTW01000006">
    <property type="protein sequence ID" value="MXQ67112.1"/>
    <property type="molecule type" value="Genomic_DNA"/>
</dbReference>
<dbReference type="AlphaFoldDB" id="A0A6I4WKJ6"/>
<dbReference type="InterPro" id="IPR019587">
    <property type="entry name" value="Polyketide_cyclase/dehydratase"/>
</dbReference>
<dbReference type="InterPro" id="IPR023393">
    <property type="entry name" value="START-like_dom_sf"/>
</dbReference>
<dbReference type="PANTHER" id="PTHR39332">
    <property type="entry name" value="BLL4707 PROTEIN"/>
    <property type="match status" value="1"/>
</dbReference>
<keyword evidence="2" id="KW-1185">Reference proteome</keyword>
<protein>
    <submittedName>
        <fullName evidence="1">SRPBCC family protein</fullName>
    </submittedName>
</protein>
<dbReference type="Proteomes" id="UP000431901">
    <property type="component" value="Unassembled WGS sequence"/>
</dbReference>